<protein>
    <submittedName>
        <fullName evidence="2">Uncharacterized protein</fullName>
    </submittedName>
</protein>
<name>A0AAD3S8C4_NEPGR</name>
<organism evidence="2 3">
    <name type="scientific">Nepenthes gracilis</name>
    <name type="common">Slender pitcher plant</name>
    <dbReference type="NCBI Taxonomy" id="150966"/>
    <lineage>
        <taxon>Eukaryota</taxon>
        <taxon>Viridiplantae</taxon>
        <taxon>Streptophyta</taxon>
        <taxon>Embryophyta</taxon>
        <taxon>Tracheophyta</taxon>
        <taxon>Spermatophyta</taxon>
        <taxon>Magnoliopsida</taxon>
        <taxon>eudicotyledons</taxon>
        <taxon>Gunneridae</taxon>
        <taxon>Pentapetalae</taxon>
        <taxon>Caryophyllales</taxon>
        <taxon>Nepenthaceae</taxon>
        <taxon>Nepenthes</taxon>
    </lineage>
</organism>
<gene>
    <name evidence="2" type="ORF">Nepgr_008233</name>
</gene>
<evidence type="ECO:0000256" key="1">
    <source>
        <dbReference type="SAM" id="MobiDB-lite"/>
    </source>
</evidence>
<dbReference type="EMBL" id="BSYO01000006">
    <property type="protein sequence ID" value="GMH06393.1"/>
    <property type="molecule type" value="Genomic_DNA"/>
</dbReference>
<keyword evidence="3" id="KW-1185">Reference proteome</keyword>
<accession>A0AAD3S8C4</accession>
<evidence type="ECO:0000313" key="2">
    <source>
        <dbReference type="EMBL" id="GMH06393.1"/>
    </source>
</evidence>
<proteinExistence type="predicted"/>
<comment type="caution">
    <text evidence="2">The sequence shown here is derived from an EMBL/GenBank/DDBJ whole genome shotgun (WGS) entry which is preliminary data.</text>
</comment>
<reference evidence="2" key="1">
    <citation type="submission" date="2023-05" db="EMBL/GenBank/DDBJ databases">
        <title>Nepenthes gracilis genome sequencing.</title>
        <authorList>
            <person name="Fukushima K."/>
        </authorList>
    </citation>
    <scope>NUCLEOTIDE SEQUENCE</scope>
    <source>
        <strain evidence="2">SING2019-196</strain>
    </source>
</reference>
<sequence length="96" mass="9683">MPSSASTMGGIRTGSLASSWSVTLDVASKTGARTRATELAGNLYHLRVEVPPTSLNLFSGASITSSSEDESSNEKLSSASPPGDGGIATSLGSFFA</sequence>
<dbReference type="Proteomes" id="UP001279734">
    <property type="component" value="Unassembled WGS sequence"/>
</dbReference>
<feature type="region of interest" description="Disordered" evidence="1">
    <location>
        <begin position="59"/>
        <end position="96"/>
    </location>
</feature>
<evidence type="ECO:0000313" key="3">
    <source>
        <dbReference type="Proteomes" id="UP001279734"/>
    </source>
</evidence>
<dbReference type="AlphaFoldDB" id="A0AAD3S8C4"/>